<proteinExistence type="predicted"/>
<organism evidence="1">
    <name type="scientific">marine metagenome</name>
    <dbReference type="NCBI Taxonomy" id="408172"/>
    <lineage>
        <taxon>unclassified sequences</taxon>
        <taxon>metagenomes</taxon>
        <taxon>ecological metagenomes</taxon>
    </lineage>
</organism>
<reference evidence="1" key="1">
    <citation type="submission" date="2018-05" db="EMBL/GenBank/DDBJ databases">
        <authorList>
            <person name="Lanie J.A."/>
            <person name="Ng W.-L."/>
            <person name="Kazmierczak K.M."/>
            <person name="Andrzejewski T.M."/>
            <person name="Davidsen T.M."/>
            <person name="Wayne K.J."/>
            <person name="Tettelin H."/>
            <person name="Glass J.I."/>
            <person name="Rusch D."/>
            <person name="Podicherti R."/>
            <person name="Tsui H.-C.T."/>
            <person name="Winkler M.E."/>
        </authorList>
    </citation>
    <scope>NUCLEOTIDE SEQUENCE</scope>
</reference>
<accession>A0A382H4R1</accession>
<dbReference type="AlphaFoldDB" id="A0A382H4R1"/>
<dbReference type="EMBL" id="UINC01058933">
    <property type="protein sequence ID" value="SVB81763.1"/>
    <property type="molecule type" value="Genomic_DNA"/>
</dbReference>
<sequence>MTTNNTLNTNKNNWKWQHERQIKKEEIIR</sequence>
<evidence type="ECO:0000313" key="1">
    <source>
        <dbReference type="EMBL" id="SVB81763.1"/>
    </source>
</evidence>
<gene>
    <name evidence="1" type="ORF">METZ01_LOCUS234617</name>
</gene>
<protein>
    <submittedName>
        <fullName evidence="1">Uncharacterized protein</fullName>
    </submittedName>
</protein>
<name>A0A382H4R1_9ZZZZ</name>